<reference evidence="1" key="1">
    <citation type="submission" date="2017-08" db="EMBL/GenBank/DDBJ databases">
        <authorList>
            <consortium name="Urmite Genomes"/>
        </authorList>
    </citation>
    <scope>NUCLEOTIDE SEQUENCE [LARGE SCALE GENOMIC DNA]</scope>
    <source>
        <strain evidence="1">IHUMI-LCC2</strain>
    </source>
</reference>
<organism evidence="1">
    <name type="scientific">Orpheovirus IHUMI-LCC2</name>
    <dbReference type="NCBI Taxonomy" id="2023057"/>
    <lineage>
        <taxon>Viruses</taxon>
        <taxon>Varidnaviria</taxon>
        <taxon>Bamfordvirae</taxon>
        <taxon>Nucleocytoviricota</taxon>
        <taxon>Megaviricetes</taxon>
        <taxon>Pimascovirales</taxon>
        <taxon>Ocovirineae</taxon>
        <taxon>Orpheoviridae</taxon>
        <taxon>Alphaorpheovirus</taxon>
        <taxon>Alphaorpheovirus massiliense</taxon>
    </lineage>
</organism>
<evidence type="ECO:0000313" key="2">
    <source>
        <dbReference type="Proteomes" id="UP000236316"/>
    </source>
</evidence>
<dbReference type="GeneID" id="35382691"/>
<sequence length="421" mass="48972">MQDILAPNSLFPYLPKELNKEILDNINPEDIPALCTVITTSNIINTSNCGDVIKKYYGEQGLNIIKNLTLEEFTILNNLMWPKSNSFDIINDNVNYINVILERAFSLRYNTETLQELIKRAYIMVNNNFGKEISMDSKLLDKLIRKLSIKYNRSDIEKINRDQPVYAVNAVASYLENGGDPSLLYNDNVASYYKNVYDLIRPLLFCTFPKLAFNNIKKYFLAYDNDENNEFLRYVYSAPLDDVHRRIESSDQMIQNNSKLKRFLFIVYTQRDNYNYGVAAFLLRYTLNDYISYAEAIKYSIGMDDIMLYKAVTLAQYGGEILFREMEEFDFSKSSVEPIYNEIITSSYENDEVLFVYKLCEFIKNNRLSGRNFNSLEERYIYDNLGNNILEKISPIKVFTISLFSNVNAATKEVKASLLNI</sequence>
<dbReference type="KEGG" id="vg:35382691"/>
<keyword evidence="2" id="KW-1185">Reference proteome</keyword>
<dbReference type="RefSeq" id="YP_009449063.1">
    <property type="nucleotide sequence ID" value="NC_036594.1"/>
</dbReference>
<proteinExistence type="predicted"/>
<name>A0A2I2L5H1_9VIRU</name>
<protein>
    <submittedName>
        <fullName evidence="1">Uncharacterized protein</fullName>
    </submittedName>
</protein>
<dbReference type="Proteomes" id="UP000236316">
    <property type="component" value="Segment"/>
</dbReference>
<dbReference type="EMBL" id="LT906555">
    <property type="protein sequence ID" value="SNW62761.1"/>
    <property type="molecule type" value="Genomic_DNA"/>
</dbReference>
<evidence type="ECO:0000313" key="1">
    <source>
        <dbReference type="EMBL" id="SNW62761.1"/>
    </source>
</evidence>
<gene>
    <name evidence="1" type="ORF">ORPV_857</name>
</gene>
<accession>A0A2I2L5H1</accession>